<reference evidence="1 2" key="2">
    <citation type="submission" date="2015-10" db="EMBL/GenBank/DDBJ databases">
        <title>Draft Genome Sequence of Prosthecomicrobium hirschii ATCC 27832.</title>
        <authorList>
            <person name="Daniel J."/>
            <person name="Givan S.A."/>
            <person name="Brun Y.V."/>
            <person name="Brown P.J."/>
        </authorList>
    </citation>
    <scope>NUCLEOTIDE SEQUENCE [LARGE SCALE GENOMIC DNA]</scope>
    <source>
        <strain evidence="1 2">16</strain>
    </source>
</reference>
<dbReference type="Gene3D" id="3.90.550.10">
    <property type="entry name" value="Spore Coat Polysaccharide Biosynthesis Protein SpsA, Chain A"/>
    <property type="match status" value="1"/>
</dbReference>
<accession>A0A0P6W615</accession>
<dbReference type="STRING" id="665126.ABB55_11440"/>
<gene>
    <name evidence="1" type="ORF">ABB55_11440</name>
</gene>
<dbReference type="Proteomes" id="UP000048984">
    <property type="component" value="Unassembled WGS sequence"/>
</dbReference>
<dbReference type="OrthoDB" id="9802649at2"/>
<sequence>MTVHYYTQSWNDAEMLGFMFRHYDPIVDRYFVYDDGSTDGTIEMLKAHPKVDLRSVPPGDPNSRTLSSVRFFDEVWRQSRGIADWVIVADIDEHLYHPDLERYLAVCRERAVTLIPALGYQMLSAQFPQPPDLLLCAHLTRGAPWRQMSKLGFFAPDRIEAVNYSTGRHRCAPTGEVRLPPRDELLLLHYKYMDFERTQRRHEQFGPRSRALDIANGWGKKYFWSREQLAESWSGFERAAIDIADPAIDHHRFHSEPRWWRDLPRVPGDEASSS</sequence>
<dbReference type="RefSeq" id="WP_054358913.1">
    <property type="nucleotide sequence ID" value="NZ_JAPCYQ010000001.1"/>
</dbReference>
<dbReference type="EMBL" id="LJYW01000001">
    <property type="protein sequence ID" value="KPL52750.1"/>
    <property type="molecule type" value="Genomic_DNA"/>
</dbReference>
<evidence type="ECO:0000313" key="2">
    <source>
        <dbReference type="Proteomes" id="UP000048984"/>
    </source>
</evidence>
<dbReference type="SUPFAM" id="SSF53448">
    <property type="entry name" value="Nucleotide-diphospho-sugar transferases"/>
    <property type="match status" value="1"/>
</dbReference>
<reference evidence="1 2" key="1">
    <citation type="submission" date="2015-09" db="EMBL/GenBank/DDBJ databases">
        <authorList>
            <person name="Jackson K.R."/>
            <person name="Lunt B.L."/>
            <person name="Fisher J.N.B."/>
            <person name="Gardner A.V."/>
            <person name="Bailey M.E."/>
            <person name="Deus L.M."/>
            <person name="Earl A.S."/>
            <person name="Gibby P.D."/>
            <person name="Hartmann K.A."/>
            <person name="Liu J.E."/>
            <person name="Manci A.M."/>
            <person name="Nielsen D.A."/>
            <person name="Solomon M.B."/>
            <person name="Breakwell D.P."/>
            <person name="Burnett S.H."/>
            <person name="Grose J.H."/>
        </authorList>
    </citation>
    <scope>NUCLEOTIDE SEQUENCE [LARGE SCALE GENOMIC DNA]</scope>
    <source>
        <strain evidence="1 2">16</strain>
    </source>
</reference>
<organism evidence="1 2">
    <name type="scientific">Prosthecodimorpha hirschii</name>
    <dbReference type="NCBI Taxonomy" id="665126"/>
    <lineage>
        <taxon>Bacteria</taxon>
        <taxon>Pseudomonadati</taxon>
        <taxon>Pseudomonadota</taxon>
        <taxon>Alphaproteobacteria</taxon>
        <taxon>Hyphomicrobiales</taxon>
        <taxon>Ancalomicrobiaceae</taxon>
        <taxon>Prosthecodimorpha</taxon>
    </lineage>
</organism>
<protein>
    <recommendedName>
        <fullName evidence="3">Glycosyl transferase family 2</fullName>
    </recommendedName>
</protein>
<dbReference type="AlphaFoldDB" id="A0A0P6W615"/>
<name>A0A0P6W615_9HYPH</name>
<dbReference type="InterPro" id="IPR029044">
    <property type="entry name" value="Nucleotide-diphossugar_trans"/>
</dbReference>
<comment type="caution">
    <text evidence="1">The sequence shown here is derived from an EMBL/GenBank/DDBJ whole genome shotgun (WGS) entry which is preliminary data.</text>
</comment>
<keyword evidence="2" id="KW-1185">Reference proteome</keyword>
<evidence type="ECO:0000313" key="1">
    <source>
        <dbReference type="EMBL" id="KPL52750.1"/>
    </source>
</evidence>
<proteinExistence type="predicted"/>
<dbReference type="Pfam" id="PF13704">
    <property type="entry name" value="Glyco_tranf_2_4"/>
    <property type="match status" value="1"/>
</dbReference>
<evidence type="ECO:0008006" key="3">
    <source>
        <dbReference type="Google" id="ProtNLM"/>
    </source>
</evidence>